<comment type="caution">
    <text evidence="5">The sequence shown here is derived from an EMBL/GenBank/DDBJ whole genome shotgun (WGS) entry which is preliminary data.</text>
</comment>
<dbReference type="CDD" id="cd06223">
    <property type="entry name" value="PRTases_typeI"/>
    <property type="match status" value="1"/>
</dbReference>
<dbReference type="InterPro" id="IPR029057">
    <property type="entry name" value="PRTase-like"/>
</dbReference>
<gene>
    <name evidence="5" type="ORF">HCZ30_03370</name>
</gene>
<feature type="domain" description="Double zinc ribbon" evidence="4">
    <location>
        <begin position="6"/>
        <end position="64"/>
    </location>
</feature>
<comment type="similarity">
    <text evidence="1">Belongs to the ComF/GntX family.</text>
</comment>
<dbReference type="SUPFAM" id="SSF53271">
    <property type="entry name" value="PRTase-like"/>
    <property type="match status" value="1"/>
</dbReference>
<dbReference type="PANTHER" id="PTHR47505:SF1">
    <property type="entry name" value="DNA UTILIZATION PROTEIN YHGH"/>
    <property type="match status" value="1"/>
</dbReference>
<dbReference type="InterPro" id="IPR044005">
    <property type="entry name" value="DZR_2"/>
</dbReference>
<dbReference type="InterPro" id="IPR051910">
    <property type="entry name" value="ComF/GntX_DNA_util-trans"/>
</dbReference>
<organism evidence="5 6">
    <name type="scientific">Marivivens donghaensis</name>
    <dbReference type="NCBI Taxonomy" id="1699413"/>
    <lineage>
        <taxon>Bacteria</taxon>
        <taxon>Pseudomonadati</taxon>
        <taxon>Pseudomonadota</taxon>
        <taxon>Alphaproteobacteria</taxon>
        <taxon>Rhodobacterales</taxon>
        <taxon>Paracoccaceae</taxon>
        <taxon>Marivivens group</taxon>
        <taxon>Marivivens</taxon>
    </lineage>
</organism>
<name>A0ABX0VXU0_9RHOB</name>
<feature type="region of interest" description="Disordered" evidence="2">
    <location>
        <begin position="165"/>
        <end position="193"/>
    </location>
</feature>
<dbReference type="Proteomes" id="UP000709466">
    <property type="component" value="Unassembled WGS sequence"/>
</dbReference>
<dbReference type="RefSeq" id="WP_167636364.1">
    <property type="nucleotide sequence ID" value="NZ_JAATOP010000002.1"/>
</dbReference>
<dbReference type="InterPro" id="IPR000836">
    <property type="entry name" value="PRTase_dom"/>
</dbReference>
<sequence>MLQSVVRLIMPQQCVLCDELIESDGGLCPACWRDATLVAGTVCDCCGTPLVGQGDDTAHCDDCLRTPRIWTKGRSALVYEGTGKRLVMGLKHGDRQDLVPTLGRIMARSSRPLLEDDTVIVPVPLHWSRLLRRRYNQSALLALEIGKIVGRPVLVDGLVRIHRTRPTKGQTRAEREMSQQDSIRPHPKKGSRLNGRSVMIVDDVMTTGATLKAAAQGALLAGAKQVCVLTLARAVSEAYIFAKPNEARHEDS</sequence>
<dbReference type="Pfam" id="PF00156">
    <property type="entry name" value="Pribosyltran"/>
    <property type="match status" value="1"/>
</dbReference>
<dbReference type="Gene3D" id="3.40.50.2020">
    <property type="match status" value="1"/>
</dbReference>
<keyword evidence="6" id="KW-1185">Reference proteome</keyword>
<evidence type="ECO:0000256" key="1">
    <source>
        <dbReference type="ARBA" id="ARBA00008007"/>
    </source>
</evidence>
<reference evidence="5 6" key="1">
    <citation type="submission" date="2020-03" db="EMBL/GenBank/DDBJ databases">
        <title>Bacterial isolates of synthetic phycosphere.</title>
        <authorList>
            <person name="Fu H."/>
            <person name="Moran M.A."/>
        </authorList>
    </citation>
    <scope>NUCLEOTIDE SEQUENCE [LARGE SCALE GENOMIC DNA]</scope>
    <source>
        <strain evidence="5 6">HF1</strain>
    </source>
</reference>
<evidence type="ECO:0000313" key="5">
    <source>
        <dbReference type="EMBL" id="NIY71472.1"/>
    </source>
</evidence>
<dbReference type="PANTHER" id="PTHR47505">
    <property type="entry name" value="DNA UTILIZATION PROTEIN YHGH"/>
    <property type="match status" value="1"/>
</dbReference>
<dbReference type="Pfam" id="PF18912">
    <property type="entry name" value="DZR_2"/>
    <property type="match status" value="1"/>
</dbReference>
<accession>A0ABX0VXU0</accession>
<proteinExistence type="inferred from homology"/>
<feature type="domain" description="Phosphoribosyltransferase" evidence="3">
    <location>
        <begin position="159"/>
        <end position="232"/>
    </location>
</feature>
<evidence type="ECO:0000256" key="2">
    <source>
        <dbReference type="SAM" id="MobiDB-lite"/>
    </source>
</evidence>
<evidence type="ECO:0000259" key="4">
    <source>
        <dbReference type="Pfam" id="PF18912"/>
    </source>
</evidence>
<dbReference type="EMBL" id="JAATOP010000002">
    <property type="protein sequence ID" value="NIY71472.1"/>
    <property type="molecule type" value="Genomic_DNA"/>
</dbReference>
<evidence type="ECO:0000259" key="3">
    <source>
        <dbReference type="Pfam" id="PF00156"/>
    </source>
</evidence>
<protein>
    <submittedName>
        <fullName evidence="5">ComF family protein</fullName>
    </submittedName>
</protein>
<evidence type="ECO:0000313" key="6">
    <source>
        <dbReference type="Proteomes" id="UP000709466"/>
    </source>
</evidence>